<organism evidence="2">
    <name type="scientific">termite gut metagenome</name>
    <dbReference type="NCBI Taxonomy" id="433724"/>
    <lineage>
        <taxon>unclassified sequences</taxon>
        <taxon>metagenomes</taxon>
        <taxon>organismal metagenomes</taxon>
    </lineage>
</organism>
<protein>
    <recommendedName>
        <fullName evidence="1">Helix-turn-helix domain-containing protein</fullName>
    </recommendedName>
</protein>
<evidence type="ECO:0000259" key="1">
    <source>
        <dbReference type="Pfam" id="PF12728"/>
    </source>
</evidence>
<dbReference type="Pfam" id="PF12728">
    <property type="entry name" value="HTH_17"/>
    <property type="match status" value="1"/>
</dbReference>
<feature type="domain" description="Helix-turn-helix" evidence="1">
    <location>
        <begin position="55"/>
        <end position="100"/>
    </location>
</feature>
<comment type="caution">
    <text evidence="2">The sequence shown here is derived from an EMBL/GenBank/DDBJ whole genome shotgun (WGS) entry which is preliminary data.</text>
</comment>
<dbReference type="AlphaFoldDB" id="A0A5J4QIE6"/>
<reference evidence="2" key="1">
    <citation type="submission" date="2019-03" db="EMBL/GenBank/DDBJ databases">
        <title>Single cell metagenomics reveals metabolic interactions within the superorganism composed of flagellate Streblomastix strix and complex community of Bacteroidetes bacteria on its surface.</title>
        <authorList>
            <person name="Treitli S.C."/>
            <person name="Kolisko M."/>
            <person name="Husnik F."/>
            <person name="Keeling P."/>
            <person name="Hampl V."/>
        </authorList>
    </citation>
    <scope>NUCLEOTIDE SEQUENCE</scope>
    <source>
        <strain evidence="2">STM</strain>
    </source>
</reference>
<gene>
    <name evidence="2" type="ORF">EZS27_029237</name>
</gene>
<sequence>MIHSNVVELAKQCPDVNITLKAGELIEAIDYCVNRTRKELEQQITDANTESYPSAEQTAKILNVDRSSLWRWAKSGYLTPIEVGGKRRYKMSDIKRILEGGK</sequence>
<dbReference type="SUPFAM" id="SSF46955">
    <property type="entry name" value="Putative DNA-binding domain"/>
    <property type="match status" value="1"/>
</dbReference>
<evidence type="ECO:0000313" key="2">
    <source>
        <dbReference type="EMBL" id="KAA6321069.1"/>
    </source>
</evidence>
<proteinExistence type="predicted"/>
<dbReference type="EMBL" id="SNRY01003413">
    <property type="protein sequence ID" value="KAA6321069.1"/>
    <property type="molecule type" value="Genomic_DNA"/>
</dbReference>
<accession>A0A5J4QIE6</accession>
<dbReference type="InterPro" id="IPR041657">
    <property type="entry name" value="HTH_17"/>
</dbReference>
<dbReference type="InterPro" id="IPR009061">
    <property type="entry name" value="DNA-bd_dom_put_sf"/>
</dbReference>
<name>A0A5J4QIE6_9ZZZZ</name>